<dbReference type="Proteomes" id="UP001309876">
    <property type="component" value="Unassembled WGS sequence"/>
</dbReference>
<reference evidence="1 2" key="1">
    <citation type="submission" date="2023-08" db="EMBL/GenBank/DDBJ databases">
        <title>Black Yeasts Isolated from many extreme environments.</title>
        <authorList>
            <person name="Coleine C."/>
            <person name="Stajich J.E."/>
            <person name="Selbmann L."/>
        </authorList>
    </citation>
    <scope>NUCLEOTIDE SEQUENCE [LARGE SCALE GENOMIC DNA]</scope>
    <source>
        <strain evidence="1 2">CCFEE 5910</strain>
    </source>
</reference>
<dbReference type="EMBL" id="JAVRRJ010000001">
    <property type="protein sequence ID" value="KAK5090614.1"/>
    <property type="molecule type" value="Genomic_DNA"/>
</dbReference>
<evidence type="ECO:0000313" key="1">
    <source>
        <dbReference type="EMBL" id="KAK5090614.1"/>
    </source>
</evidence>
<keyword evidence="2" id="KW-1185">Reference proteome</keyword>
<organism evidence="1 2">
    <name type="scientific">Lithohypha guttulata</name>
    <dbReference type="NCBI Taxonomy" id="1690604"/>
    <lineage>
        <taxon>Eukaryota</taxon>
        <taxon>Fungi</taxon>
        <taxon>Dikarya</taxon>
        <taxon>Ascomycota</taxon>
        <taxon>Pezizomycotina</taxon>
        <taxon>Eurotiomycetes</taxon>
        <taxon>Chaetothyriomycetidae</taxon>
        <taxon>Chaetothyriales</taxon>
        <taxon>Trichomeriaceae</taxon>
        <taxon>Lithohypha</taxon>
    </lineage>
</organism>
<gene>
    <name evidence="1" type="ORF">LTR05_000789</name>
</gene>
<protein>
    <submittedName>
        <fullName evidence="1">Uncharacterized protein</fullName>
    </submittedName>
</protein>
<sequence>MYTPDLFNIYYYNDVPEFPSISTVINVMNGSTSGSAQHQVARFANLSVNAESCTFGWSQAADRSFSVYDNGLVRFSQLTGLPAGNVTASTIEPFQSEDAKGGSIDFTFWPESVGPEDHVGGSVDCGAEVVILLTKDTVSGGPGSVTMEQTQGNDCKKIV</sequence>
<dbReference type="AlphaFoldDB" id="A0AAN7TCH6"/>
<name>A0AAN7TCH6_9EURO</name>
<accession>A0AAN7TCH6</accession>
<proteinExistence type="predicted"/>
<comment type="caution">
    <text evidence="1">The sequence shown here is derived from an EMBL/GenBank/DDBJ whole genome shotgun (WGS) entry which is preliminary data.</text>
</comment>
<evidence type="ECO:0000313" key="2">
    <source>
        <dbReference type="Proteomes" id="UP001309876"/>
    </source>
</evidence>